<organism evidence="8 9">
    <name type="scientific">Terriglobus saanensis (strain ATCC BAA-1853 / DSM 23119 / SP1PR4)</name>
    <dbReference type="NCBI Taxonomy" id="401053"/>
    <lineage>
        <taxon>Bacteria</taxon>
        <taxon>Pseudomonadati</taxon>
        <taxon>Acidobacteriota</taxon>
        <taxon>Terriglobia</taxon>
        <taxon>Terriglobales</taxon>
        <taxon>Acidobacteriaceae</taxon>
        <taxon>Terriglobus</taxon>
    </lineage>
</organism>
<protein>
    <recommendedName>
        <fullName evidence="2">alpha-L-fucosidase</fullName>
        <ecNumber evidence="2">3.2.1.51</ecNumber>
    </recommendedName>
</protein>
<sequence length="777" mass="86192">MKLACAVSTFTLLSVFTLGLSSATAQAALEGEDASSSAGYSTLQHIIGNDSSQVIVQKASRLLPRQNQTDWMRLERTFFIHFGPNTFRGVEWGNGHEDPSVFNPVQLDADQWVRTVRDGGGKMVILVCKHHDGLNLWPTRYSNHSVAFSPWEGGNGNLVRDVAAAARKYNIKLGVYLSPADLYQLKTNPSNPKGYYGNQSPKLRSIIPTDPTFFKTDPSKGRTQPAGFGRFTYQVDDYNRYFLNELYELLTEYGRIDEVWFDGANPDPSVQETYDYNAWYDMIRHLQPHAIIFGKGPDARWVGNESGVGRATEWSVIPLPTPPDQFRWPDMRDEDLGSRSKLVPGSYLWWYPAETNVPILHGWFWAEGKSSRTAAELVDIYYQSVGRNSNWLLNLSPDNRGLIPELQVANVRLMNQVVSETFARNLADGGTLTADSSQRMHSPSAVLDGNPDTWWEATPGRSTAILTIKLPHPAKFDVISLQEAVDHRGQRIESFAVDVKDGSQWKQVEQQTTIGHKRLLRLDSPVSTDEVRIRINSSRMEPTLAEIGLFKQAELVQAPVIGDRDTHGDVTITSTKDLPVVYTLDGTVPTVRSAIYRTPIHLVNGGEVLAACIAPDGRLGMLALKDMPGVAPIGWKIVSVSNELPEHPAINAFDGNPKTLWETGANALPAPQITVDMGDIHRVAGFTYLPRRDGNPSGIVEKYRFETSADGQTWSLAVASGRFENISNNPELQKVFFPPSDARFFRFTALQDTQNAGRAGAAEISVISPSETTPHNK</sequence>
<dbReference type="InterPro" id="IPR000421">
    <property type="entry name" value="FA58C"/>
</dbReference>
<name>E8V1U5_TERSS</name>
<evidence type="ECO:0000256" key="4">
    <source>
        <dbReference type="ARBA" id="ARBA00022801"/>
    </source>
</evidence>
<evidence type="ECO:0000256" key="3">
    <source>
        <dbReference type="ARBA" id="ARBA00022729"/>
    </source>
</evidence>
<dbReference type="eggNOG" id="COG3669">
    <property type="taxonomic scope" value="Bacteria"/>
</dbReference>
<dbReference type="SUPFAM" id="SSF49785">
    <property type="entry name" value="Galactose-binding domain-like"/>
    <property type="match status" value="2"/>
</dbReference>
<dbReference type="PROSITE" id="PS50022">
    <property type="entry name" value="FA58C_3"/>
    <property type="match status" value="2"/>
</dbReference>
<dbReference type="InterPro" id="IPR008979">
    <property type="entry name" value="Galactose-bd-like_sf"/>
</dbReference>
<accession>E8V1U5</accession>
<feature type="domain" description="F5/8 type C" evidence="7">
    <location>
        <begin position="612"/>
        <end position="769"/>
    </location>
</feature>
<evidence type="ECO:0000256" key="6">
    <source>
        <dbReference type="SAM" id="SignalP"/>
    </source>
</evidence>
<dbReference type="InterPro" id="IPR017853">
    <property type="entry name" value="GH"/>
</dbReference>
<dbReference type="PANTHER" id="PTHR10030:SF37">
    <property type="entry name" value="ALPHA-L-FUCOSIDASE-RELATED"/>
    <property type="match status" value="1"/>
</dbReference>
<dbReference type="Gene3D" id="3.20.20.80">
    <property type="entry name" value="Glycosidases"/>
    <property type="match status" value="1"/>
</dbReference>
<feature type="domain" description="F5/8 type C" evidence="7">
    <location>
        <begin position="419"/>
        <end position="552"/>
    </location>
</feature>
<dbReference type="InterPro" id="IPR000933">
    <property type="entry name" value="Glyco_hydro_29"/>
</dbReference>
<dbReference type="Gene3D" id="2.60.120.260">
    <property type="entry name" value="Galactose-binding domain-like"/>
    <property type="match status" value="2"/>
</dbReference>
<gene>
    <name evidence="8" type="ordered locus">AciPR4_2656</name>
</gene>
<dbReference type="Pfam" id="PF13290">
    <property type="entry name" value="CHB_HEX_C_1"/>
    <property type="match status" value="1"/>
</dbReference>
<dbReference type="RefSeq" id="WP_013569166.1">
    <property type="nucleotide sequence ID" value="NC_014963.1"/>
</dbReference>
<keyword evidence="3 6" id="KW-0732">Signal</keyword>
<dbReference type="InterPro" id="IPR057739">
    <property type="entry name" value="Glyco_hydro_29_N"/>
</dbReference>
<dbReference type="GO" id="GO:0005764">
    <property type="term" value="C:lysosome"/>
    <property type="evidence" value="ECO:0007669"/>
    <property type="project" value="TreeGrafter"/>
</dbReference>
<evidence type="ECO:0000259" key="7">
    <source>
        <dbReference type="PROSITE" id="PS50022"/>
    </source>
</evidence>
<dbReference type="OrthoDB" id="107551at2"/>
<feature type="chain" id="PRO_5003228906" description="alpha-L-fucosidase" evidence="6">
    <location>
        <begin position="28"/>
        <end position="777"/>
    </location>
</feature>
<dbReference type="EC" id="3.2.1.51" evidence="2"/>
<reference evidence="8 9" key="1">
    <citation type="journal article" date="2012" name="Stand. Genomic Sci.">
        <title>Complete genome sequence of Terriglobus saanensis type strain SP1PR4(T), an Acidobacteria from tundra soil.</title>
        <authorList>
            <person name="Rawat S.R."/>
            <person name="Mannisto M.K."/>
            <person name="Starovoytov V."/>
            <person name="Goodwin L."/>
            <person name="Nolan M."/>
            <person name="Hauser L."/>
            <person name="Land M."/>
            <person name="Davenport K.W."/>
            <person name="Woyke T."/>
            <person name="Haggblom M.M."/>
        </authorList>
    </citation>
    <scope>NUCLEOTIDE SEQUENCE</scope>
    <source>
        <strain evidence="9">ATCC BAA-1853 / DSM 23119 / SP1PR4</strain>
    </source>
</reference>
<dbReference type="GO" id="GO:0006004">
    <property type="term" value="P:fucose metabolic process"/>
    <property type="evidence" value="ECO:0007669"/>
    <property type="project" value="TreeGrafter"/>
</dbReference>
<evidence type="ECO:0000313" key="8">
    <source>
        <dbReference type="EMBL" id="ADV83433.1"/>
    </source>
</evidence>
<dbReference type="SMART" id="SM00812">
    <property type="entry name" value="Alpha_L_fucos"/>
    <property type="match status" value="1"/>
</dbReference>
<proteinExistence type="inferred from homology"/>
<keyword evidence="5" id="KW-0326">Glycosidase</keyword>
<dbReference type="Pfam" id="PF00754">
    <property type="entry name" value="F5_F8_type_C"/>
    <property type="match status" value="2"/>
</dbReference>
<dbReference type="STRING" id="401053.AciPR4_2656"/>
<evidence type="ECO:0000256" key="1">
    <source>
        <dbReference type="ARBA" id="ARBA00007951"/>
    </source>
</evidence>
<dbReference type="PANTHER" id="PTHR10030">
    <property type="entry name" value="ALPHA-L-FUCOSIDASE"/>
    <property type="match status" value="1"/>
</dbReference>
<evidence type="ECO:0000313" key="9">
    <source>
        <dbReference type="Proteomes" id="UP000006844"/>
    </source>
</evidence>
<dbReference type="GO" id="GO:0016139">
    <property type="term" value="P:glycoside catabolic process"/>
    <property type="evidence" value="ECO:0007669"/>
    <property type="project" value="TreeGrafter"/>
</dbReference>
<dbReference type="Pfam" id="PF01120">
    <property type="entry name" value="Alpha_L_fucos"/>
    <property type="match status" value="1"/>
</dbReference>
<dbReference type="SUPFAM" id="SSF51445">
    <property type="entry name" value="(Trans)glycosidases"/>
    <property type="match status" value="1"/>
</dbReference>
<evidence type="ECO:0000256" key="5">
    <source>
        <dbReference type="ARBA" id="ARBA00023295"/>
    </source>
</evidence>
<comment type="similarity">
    <text evidence="1">Belongs to the glycosyl hydrolase 29 family.</text>
</comment>
<dbReference type="AlphaFoldDB" id="E8V1U5"/>
<dbReference type="KEGG" id="tsa:AciPR4_2656"/>
<dbReference type="SMR" id="E8V1U5"/>
<evidence type="ECO:0000256" key="2">
    <source>
        <dbReference type="ARBA" id="ARBA00012662"/>
    </source>
</evidence>
<keyword evidence="4" id="KW-0378">Hydrolase</keyword>
<keyword evidence="9" id="KW-1185">Reference proteome</keyword>
<feature type="signal peptide" evidence="6">
    <location>
        <begin position="1"/>
        <end position="27"/>
    </location>
</feature>
<dbReference type="EMBL" id="CP002467">
    <property type="protein sequence ID" value="ADV83433.1"/>
    <property type="molecule type" value="Genomic_DNA"/>
</dbReference>
<dbReference type="HOGENOM" id="CLU_002934_7_0_0"/>
<dbReference type="GO" id="GO:0004560">
    <property type="term" value="F:alpha-L-fucosidase activity"/>
    <property type="evidence" value="ECO:0007669"/>
    <property type="project" value="InterPro"/>
</dbReference>
<dbReference type="Proteomes" id="UP000006844">
    <property type="component" value="Chromosome"/>
</dbReference>
<dbReference type="InterPro" id="IPR059177">
    <property type="entry name" value="GH29D-like_dom"/>
</dbReference>